<dbReference type="InterPro" id="IPR003752">
    <property type="entry name" value="DiS_bond_form_DsbB/BdbC"/>
</dbReference>
<keyword evidence="3 6" id="KW-0812">Transmembrane</keyword>
<dbReference type="InterPro" id="IPR024199">
    <property type="entry name" value="Uncharacterised_DsbB"/>
</dbReference>
<comment type="caution">
    <text evidence="7">The sequence shown here is derived from an EMBL/GenBank/DDBJ whole genome shotgun (WGS) entry which is preliminary data.</text>
</comment>
<dbReference type="RefSeq" id="WP_062761534.1">
    <property type="nucleotide sequence ID" value="NZ_CP121045.1"/>
</dbReference>
<reference evidence="7 8" key="1">
    <citation type="submission" date="2015-12" db="EMBL/GenBank/DDBJ databases">
        <title>Genome sequence of Tistrella mobilis MCCC 1A02139.</title>
        <authorList>
            <person name="Lu L."/>
            <person name="Lai Q."/>
            <person name="Shao Z."/>
            <person name="Qian P."/>
        </authorList>
    </citation>
    <scope>NUCLEOTIDE SEQUENCE [LARGE SCALE GENOMIC DNA]</scope>
    <source>
        <strain evidence="7 8">MCCC 1A02139</strain>
    </source>
</reference>
<dbReference type="InterPro" id="IPR050183">
    <property type="entry name" value="DsbB"/>
</dbReference>
<evidence type="ECO:0000256" key="6">
    <source>
        <dbReference type="SAM" id="Phobius"/>
    </source>
</evidence>
<dbReference type="GO" id="GO:0005886">
    <property type="term" value="C:plasma membrane"/>
    <property type="evidence" value="ECO:0007669"/>
    <property type="project" value="UniProtKB-SubCell"/>
</dbReference>
<comment type="subcellular location">
    <subcellularLocation>
        <location evidence="1">Cell membrane</location>
        <topology evidence="1">Multi-pass membrane protein</topology>
    </subcellularLocation>
</comment>
<keyword evidence="2" id="KW-1003">Cell membrane</keyword>
<dbReference type="GeneID" id="97243984"/>
<evidence type="ECO:0000256" key="3">
    <source>
        <dbReference type="ARBA" id="ARBA00022692"/>
    </source>
</evidence>
<feature type="transmembrane region" description="Helical" evidence="6">
    <location>
        <begin position="146"/>
        <end position="171"/>
    </location>
</feature>
<dbReference type="PANTHER" id="PTHR36570:SF3">
    <property type="entry name" value="DISULFIDE BOND FORMATION PROTEIN B"/>
    <property type="match status" value="1"/>
</dbReference>
<feature type="transmembrane region" description="Helical" evidence="6">
    <location>
        <begin position="57"/>
        <end position="75"/>
    </location>
</feature>
<evidence type="ECO:0000313" key="7">
    <source>
        <dbReference type="EMBL" id="KYO57435.1"/>
    </source>
</evidence>
<feature type="transmembrane region" description="Helical" evidence="6">
    <location>
        <begin position="82"/>
        <end position="102"/>
    </location>
</feature>
<name>A0A162LWR3_9PROT</name>
<organism evidence="7 8">
    <name type="scientific">Tistrella mobilis</name>
    <dbReference type="NCBI Taxonomy" id="171437"/>
    <lineage>
        <taxon>Bacteria</taxon>
        <taxon>Pseudomonadati</taxon>
        <taxon>Pseudomonadota</taxon>
        <taxon>Alphaproteobacteria</taxon>
        <taxon>Geminicoccales</taxon>
        <taxon>Geminicoccaceae</taxon>
        <taxon>Tistrella</taxon>
    </lineage>
</organism>
<evidence type="ECO:0000256" key="4">
    <source>
        <dbReference type="ARBA" id="ARBA00022989"/>
    </source>
</evidence>
<evidence type="ECO:0000313" key="8">
    <source>
        <dbReference type="Proteomes" id="UP000075787"/>
    </source>
</evidence>
<feature type="transmembrane region" description="Helical" evidence="6">
    <location>
        <begin position="23"/>
        <end position="45"/>
    </location>
</feature>
<evidence type="ECO:0000256" key="2">
    <source>
        <dbReference type="ARBA" id="ARBA00022475"/>
    </source>
</evidence>
<sequence>MSLLTKPVDLMAARLRARGIDPLLPFLGAASLALLAGALGFQVLGGLEPCVLCLQQRWPHLGVVVAAGALTALGPSRRVQGWGLLLITVLLLVTGGIGLYHVGVEQGWVEASAACTMSTAQGGGAQDLAALRAAIAGAPRAACTDIVWSLLGISMAGWNALLSVLLAGIAAGGARRIFRHG</sequence>
<evidence type="ECO:0000256" key="1">
    <source>
        <dbReference type="ARBA" id="ARBA00004651"/>
    </source>
</evidence>
<keyword evidence="4 6" id="KW-1133">Transmembrane helix</keyword>
<dbReference type="Proteomes" id="UP000075787">
    <property type="component" value="Unassembled WGS sequence"/>
</dbReference>
<dbReference type="PANTHER" id="PTHR36570">
    <property type="entry name" value="DISULFIDE BOND FORMATION PROTEIN B"/>
    <property type="match status" value="1"/>
</dbReference>
<dbReference type="PIRSF" id="PIRSF033913">
    <property type="entry name" value="S-S_format_DsbB"/>
    <property type="match status" value="1"/>
</dbReference>
<dbReference type="GO" id="GO:0006457">
    <property type="term" value="P:protein folding"/>
    <property type="evidence" value="ECO:0007669"/>
    <property type="project" value="InterPro"/>
</dbReference>
<evidence type="ECO:0000256" key="5">
    <source>
        <dbReference type="ARBA" id="ARBA00023136"/>
    </source>
</evidence>
<dbReference type="AlphaFoldDB" id="A0A162LWR3"/>
<keyword evidence="5 6" id="KW-0472">Membrane</keyword>
<gene>
    <name evidence="7" type="ORF">AUP44_20300</name>
</gene>
<dbReference type="GO" id="GO:0015035">
    <property type="term" value="F:protein-disulfide reductase activity"/>
    <property type="evidence" value="ECO:0007669"/>
    <property type="project" value="InterPro"/>
</dbReference>
<accession>A0A162LWR3</accession>
<protein>
    <recommendedName>
        <fullName evidence="9">Disulfide bond formation protein B</fullName>
    </recommendedName>
</protein>
<dbReference type="EMBL" id="LPZR01000023">
    <property type="protein sequence ID" value="KYO57435.1"/>
    <property type="molecule type" value="Genomic_DNA"/>
</dbReference>
<dbReference type="Gene3D" id="1.20.1550.10">
    <property type="entry name" value="DsbB-like"/>
    <property type="match status" value="1"/>
</dbReference>
<dbReference type="SUPFAM" id="SSF158442">
    <property type="entry name" value="DsbB-like"/>
    <property type="match status" value="1"/>
</dbReference>
<evidence type="ECO:0008006" key="9">
    <source>
        <dbReference type="Google" id="ProtNLM"/>
    </source>
</evidence>
<dbReference type="Pfam" id="PF02600">
    <property type="entry name" value="DsbB"/>
    <property type="match status" value="1"/>
</dbReference>
<dbReference type="InterPro" id="IPR023380">
    <property type="entry name" value="DsbB-like_sf"/>
</dbReference>
<proteinExistence type="predicted"/>